<keyword evidence="3" id="KW-1185">Reference proteome</keyword>
<reference evidence="2" key="1">
    <citation type="submission" date="2021-11" db="EMBL/GenBank/DDBJ databases">
        <title>Description of a new species Pelosinus isolated from the bottom sediments of Lake Baikal.</title>
        <authorList>
            <person name="Zakharyuk A."/>
        </authorList>
    </citation>
    <scope>NUCLEOTIDE SEQUENCE</scope>
    <source>
        <strain evidence="2">Bkl1</strain>
    </source>
</reference>
<organism evidence="2 3">
    <name type="scientific">Pelosinus baikalensis</name>
    <dbReference type="NCBI Taxonomy" id="2892015"/>
    <lineage>
        <taxon>Bacteria</taxon>
        <taxon>Bacillati</taxon>
        <taxon>Bacillota</taxon>
        <taxon>Negativicutes</taxon>
        <taxon>Selenomonadales</taxon>
        <taxon>Sporomusaceae</taxon>
        <taxon>Pelosinus</taxon>
    </lineage>
</organism>
<sequence>MFNKFNLIEANTVDEFWDILSPQKTLGDKPSQFIYRGQRDASWHLIPSILRKNSPSKIIFGQREMTADEQIFSERAILEQFVKQCDLLGLKIVNDSAELRGNLDPRTYPTDKYYINPSEWPNEELIELMALAQHHGVPTHLLDWSKRSYVAAYFAASTALAKHDIEENNTKIAVWALNVEKIRSYKNINIIKVPGSTSSNLAAQSGLFTVLKQPIGRGQPFPQKPLEDEFASFPNTPLWKITLPVKYTAKVLDLCELYGVSASTLFSGFDGAAKAVKDWINKCRYLNLHQKSE</sequence>
<protein>
    <submittedName>
        <fullName evidence="2">FRG domain-containing protein</fullName>
    </submittedName>
</protein>
<feature type="domain" description="FRG" evidence="1">
    <location>
        <begin position="29"/>
        <end position="173"/>
    </location>
</feature>
<evidence type="ECO:0000313" key="2">
    <source>
        <dbReference type="EMBL" id="MCC5466020.1"/>
    </source>
</evidence>
<proteinExistence type="predicted"/>
<dbReference type="RefSeq" id="WP_229535218.1">
    <property type="nucleotide sequence ID" value="NZ_JAJHJB010000014.1"/>
</dbReference>
<gene>
    <name evidence="2" type="ORF">LMF89_11690</name>
</gene>
<name>A0ABS8HS93_9FIRM</name>
<comment type="caution">
    <text evidence="2">The sequence shown here is derived from an EMBL/GenBank/DDBJ whole genome shotgun (WGS) entry which is preliminary data.</text>
</comment>
<dbReference type="InterPro" id="IPR014966">
    <property type="entry name" value="FRG-dom"/>
</dbReference>
<dbReference type="EMBL" id="JAJHJB010000014">
    <property type="protein sequence ID" value="MCC5466020.1"/>
    <property type="molecule type" value="Genomic_DNA"/>
</dbReference>
<evidence type="ECO:0000259" key="1">
    <source>
        <dbReference type="SMART" id="SM00901"/>
    </source>
</evidence>
<dbReference type="SMART" id="SM00901">
    <property type="entry name" value="FRG"/>
    <property type="match status" value="1"/>
</dbReference>
<evidence type="ECO:0000313" key="3">
    <source>
        <dbReference type="Proteomes" id="UP001165492"/>
    </source>
</evidence>
<accession>A0ABS8HS93</accession>
<dbReference type="Pfam" id="PF08867">
    <property type="entry name" value="FRG"/>
    <property type="match status" value="1"/>
</dbReference>
<dbReference type="Proteomes" id="UP001165492">
    <property type="component" value="Unassembled WGS sequence"/>
</dbReference>